<dbReference type="Gene3D" id="3.90.1150.10">
    <property type="entry name" value="Aspartate Aminotransferase, domain 1"/>
    <property type="match status" value="1"/>
</dbReference>
<keyword evidence="1 3" id="KW-0663">Pyridoxal phosphate</keyword>
<evidence type="ECO:0000256" key="2">
    <source>
        <dbReference type="ARBA" id="ARBA00037999"/>
    </source>
</evidence>
<gene>
    <name evidence="4" type="ORF">ABQJ54_13790</name>
</gene>
<keyword evidence="4" id="KW-0808">Transferase</keyword>
<reference evidence="4 5" key="1">
    <citation type="submission" date="2024-06" db="EMBL/GenBank/DDBJ databases">
        <authorList>
            <person name="Woo H."/>
        </authorList>
    </citation>
    <scope>NUCLEOTIDE SEQUENCE [LARGE SCALE GENOMIC DNA]</scope>
    <source>
        <strain evidence="4 5">Si-c</strain>
    </source>
</reference>
<keyword evidence="4" id="KW-0032">Aminotransferase</keyword>
<sequence length="366" mass="38853">MVPVNDLTRHVGPLRQQLNDVAGQVIASGCFVLGPRTSAFESAFASYCGVEEVVGVANGTDALELALRALGVARGHAVAMVANAGMYGATAALACGATPCYVDVEASSATMDPACLERLLRQTGTRPAAVIVTHLYGRLADMPRLCEVARAYGVPVVEDCAQAHGARGKDGRRAGSYGDVACFSFYPTKNLGALGDGGAVATNDPALAGRVRRLRQYGWSAKYRNELAGGRNSRLDELQAAFLCVMLPLLDGWNARRREIAEAYSRGIVHPRIQVPAVAGEEYTGHLYVVRSADRVGLQAHLARLNVASEVHYPIADTQQTVMARMGGMPALPVTEALCGSVLSLPCFPELDEVEVARVIEACNAW</sequence>
<dbReference type="PANTHER" id="PTHR30244">
    <property type="entry name" value="TRANSAMINASE"/>
    <property type="match status" value="1"/>
</dbReference>
<dbReference type="InterPro" id="IPR015422">
    <property type="entry name" value="PyrdxlP-dep_Trfase_small"/>
</dbReference>
<protein>
    <submittedName>
        <fullName evidence="4">DegT/DnrJ/EryC1/StrS family aminotransferase</fullName>
    </submittedName>
</protein>
<accession>A0ABV3QI86</accession>
<dbReference type="Pfam" id="PF01041">
    <property type="entry name" value="DegT_DnrJ_EryC1"/>
    <property type="match status" value="1"/>
</dbReference>
<comment type="similarity">
    <text evidence="2 3">Belongs to the DegT/DnrJ/EryC1 family.</text>
</comment>
<dbReference type="InterPro" id="IPR015424">
    <property type="entry name" value="PyrdxlP-dep_Trfase"/>
</dbReference>
<dbReference type="Gene3D" id="3.40.640.10">
    <property type="entry name" value="Type I PLP-dependent aspartate aminotransferase-like (Major domain)"/>
    <property type="match status" value="1"/>
</dbReference>
<name>A0ABV3QI86_9GAMM</name>
<dbReference type="PIRSF" id="PIRSF000390">
    <property type="entry name" value="PLP_StrS"/>
    <property type="match status" value="1"/>
</dbReference>
<dbReference type="GO" id="GO:0008483">
    <property type="term" value="F:transaminase activity"/>
    <property type="evidence" value="ECO:0007669"/>
    <property type="project" value="UniProtKB-KW"/>
</dbReference>
<dbReference type="SUPFAM" id="SSF53383">
    <property type="entry name" value="PLP-dependent transferases"/>
    <property type="match status" value="1"/>
</dbReference>
<dbReference type="RefSeq" id="WP_367854881.1">
    <property type="nucleotide sequence ID" value="NZ_JBFOHK010000003.1"/>
</dbReference>
<evidence type="ECO:0000313" key="5">
    <source>
        <dbReference type="Proteomes" id="UP001556220"/>
    </source>
</evidence>
<dbReference type="InterPro" id="IPR000653">
    <property type="entry name" value="DegT/StrS_aminotransferase"/>
</dbReference>
<dbReference type="Proteomes" id="UP001556220">
    <property type="component" value="Unassembled WGS sequence"/>
</dbReference>
<dbReference type="EMBL" id="JBFOHK010000003">
    <property type="protein sequence ID" value="MEW9572826.1"/>
    <property type="molecule type" value="Genomic_DNA"/>
</dbReference>
<comment type="caution">
    <text evidence="4">The sequence shown here is derived from an EMBL/GenBank/DDBJ whole genome shotgun (WGS) entry which is preliminary data.</text>
</comment>
<keyword evidence="5" id="KW-1185">Reference proteome</keyword>
<dbReference type="CDD" id="cd00616">
    <property type="entry name" value="AHBA_syn"/>
    <property type="match status" value="1"/>
</dbReference>
<dbReference type="PANTHER" id="PTHR30244:SF36">
    <property type="entry name" value="3-OXO-GLUCOSE-6-PHOSPHATE:GLUTAMATE AMINOTRANSFERASE"/>
    <property type="match status" value="1"/>
</dbReference>
<evidence type="ECO:0000313" key="4">
    <source>
        <dbReference type="EMBL" id="MEW9572826.1"/>
    </source>
</evidence>
<evidence type="ECO:0000256" key="3">
    <source>
        <dbReference type="RuleBase" id="RU004508"/>
    </source>
</evidence>
<proteinExistence type="inferred from homology"/>
<organism evidence="4 5">
    <name type="scientific">Rhodanobacter lycopersici</name>
    <dbReference type="NCBI Taxonomy" id="3162487"/>
    <lineage>
        <taxon>Bacteria</taxon>
        <taxon>Pseudomonadati</taxon>
        <taxon>Pseudomonadota</taxon>
        <taxon>Gammaproteobacteria</taxon>
        <taxon>Lysobacterales</taxon>
        <taxon>Rhodanobacteraceae</taxon>
        <taxon>Rhodanobacter</taxon>
    </lineage>
</organism>
<evidence type="ECO:0000256" key="1">
    <source>
        <dbReference type="ARBA" id="ARBA00022898"/>
    </source>
</evidence>
<dbReference type="InterPro" id="IPR015421">
    <property type="entry name" value="PyrdxlP-dep_Trfase_major"/>
</dbReference>